<dbReference type="AlphaFoldDB" id="A0A9Q9BUW0"/>
<dbReference type="InterPro" id="IPR000089">
    <property type="entry name" value="Biotin_lipoyl"/>
</dbReference>
<dbReference type="PROSITE" id="PS50968">
    <property type="entry name" value="BIOTINYL_LIPOYL"/>
    <property type="match status" value="1"/>
</dbReference>
<feature type="domain" description="Lipoyl-binding" evidence="2">
    <location>
        <begin position="1"/>
        <end position="58"/>
    </location>
</feature>
<dbReference type="Proteomes" id="UP001059822">
    <property type="component" value="Chromosome"/>
</dbReference>
<dbReference type="Gene3D" id="2.40.50.100">
    <property type="match status" value="1"/>
</dbReference>
<evidence type="ECO:0000313" key="5">
    <source>
        <dbReference type="Proteomes" id="UP001059822"/>
    </source>
</evidence>
<dbReference type="InterPro" id="IPR011053">
    <property type="entry name" value="Single_hybrid_motif"/>
</dbReference>
<dbReference type="EMBL" id="CP089286">
    <property type="protein sequence ID" value="UTO55496.1"/>
    <property type="molecule type" value="Genomic_DNA"/>
</dbReference>
<dbReference type="RefSeq" id="WP_254815627.1">
    <property type="nucleotide sequence ID" value="NZ_CP089285.1"/>
</dbReference>
<dbReference type="PANTHER" id="PTHR45266">
    <property type="entry name" value="OXALOACETATE DECARBOXYLASE ALPHA CHAIN"/>
    <property type="match status" value="1"/>
</dbReference>
<dbReference type="InterPro" id="IPR050709">
    <property type="entry name" value="Biotin_Carboxyl_Carrier/Decarb"/>
</dbReference>
<gene>
    <name evidence="4" type="ORF">LUA81_00125</name>
    <name evidence="3" type="ORF">LUA82_00120</name>
</gene>
<evidence type="ECO:0000259" key="2">
    <source>
        <dbReference type="PROSITE" id="PS50968"/>
    </source>
</evidence>
<evidence type="ECO:0000313" key="6">
    <source>
        <dbReference type="Proteomes" id="UP001059985"/>
    </source>
</evidence>
<keyword evidence="1" id="KW-0092">Biotin</keyword>
<dbReference type="SUPFAM" id="SSF51230">
    <property type="entry name" value="Single hybrid motif"/>
    <property type="match status" value="1"/>
</dbReference>
<dbReference type="CDD" id="cd06850">
    <property type="entry name" value="biotinyl_domain"/>
    <property type="match status" value="1"/>
</dbReference>
<dbReference type="Proteomes" id="UP001059985">
    <property type="component" value="Chromosome"/>
</dbReference>
<organism evidence="3 5">
    <name type="scientific">Neoehrlichia mikurensis</name>
    <dbReference type="NCBI Taxonomy" id="89586"/>
    <lineage>
        <taxon>Bacteria</taxon>
        <taxon>Pseudomonadati</taxon>
        <taxon>Pseudomonadota</taxon>
        <taxon>Alphaproteobacteria</taxon>
        <taxon>Rickettsiales</taxon>
        <taxon>Anaplasmataceae</taxon>
        <taxon>Candidatus Neoehrlichia</taxon>
    </lineage>
</organism>
<accession>A0A9Q9BUW0</accession>
<evidence type="ECO:0000256" key="1">
    <source>
        <dbReference type="ARBA" id="ARBA00023267"/>
    </source>
</evidence>
<name>A0A9Q9BUW0_9RICK</name>
<dbReference type="Pfam" id="PF00364">
    <property type="entry name" value="Biotin_lipoyl"/>
    <property type="match status" value="1"/>
</dbReference>
<dbReference type="EMBL" id="CP089285">
    <property type="protein sequence ID" value="UTO56418.1"/>
    <property type="molecule type" value="Genomic_DNA"/>
</dbReference>
<sequence>MKVYVKEEEEVQVGQALCVIEAMKMENVICSEVQALVKRIFFTEGSNVFAGDTIIEFYK</sequence>
<keyword evidence="6" id="KW-1185">Reference proteome</keyword>
<evidence type="ECO:0000313" key="3">
    <source>
        <dbReference type="EMBL" id="UTO55496.1"/>
    </source>
</evidence>
<protein>
    <submittedName>
        <fullName evidence="3">Acetyl-CoA carboxylase biotin carboxyl carrier protein subunit</fullName>
    </submittedName>
</protein>
<dbReference type="PROSITE" id="PS00188">
    <property type="entry name" value="BIOTIN"/>
    <property type="match status" value="1"/>
</dbReference>
<evidence type="ECO:0000313" key="4">
    <source>
        <dbReference type="EMBL" id="UTO56418.1"/>
    </source>
</evidence>
<dbReference type="PANTHER" id="PTHR45266:SF3">
    <property type="entry name" value="OXALOACETATE DECARBOXYLASE ALPHA CHAIN"/>
    <property type="match status" value="1"/>
</dbReference>
<dbReference type="InterPro" id="IPR001882">
    <property type="entry name" value="Biotin_BS"/>
</dbReference>
<proteinExistence type="predicted"/>
<reference evidence="3" key="1">
    <citation type="journal article" date="2022" name="Microorganisms">
        <title>Assembly and Comparison of Ca. Neoehrlichia mikurensis Genomes.</title>
        <authorList>
            <person name="Azagi T."/>
            <person name="Dirks R.P."/>
            <person name="Yebra-Pimentel E.S."/>
            <person name="Schaap P.J."/>
            <person name="Koehorst J.J."/>
            <person name="Esser H.J."/>
            <person name="Sprong H."/>
        </authorList>
    </citation>
    <scope>NUCLEOTIDE SEQUENCE</scope>
    <source>
        <strain evidence="4">18-2804</strain>
        <strain evidence="3">18-2837</strain>
    </source>
</reference>